<sequence length="41" mass="4722">MTRHCVAIQSVKLDSSLKRSTSRWMSCYNHDAQNPAAKWLT</sequence>
<dbReference type="Proteomes" id="UP000011991">
    <property type="component" value="Unassembled WGS sequence"/>
</dbReference>
<dbReference type="AlphaFoldDB" id="M5RR13"/>
<keyword evidence="2" id="KW-1185">Reference proteome</keyword>
<evidence type="ECO:0000313" key="2">
    <source>
        <dbReference type="Proteomes" id="UP000011991"/>
    </source>
</evidence>
<gene>
    <name evidence="1" type="ORF">RMSM_06682</name>
</gene>
<dbReference type="PATRIC" id="fig|1265738.3.peg.6676"/>
<organism evidence="1 2">
    <name type="scientific">Rhodopirellula maiorica SM1</name>
    <dbReference type="NCBI Taxonomy" id="1265738"/>
    <lineage>
        <taxon>Bacteria</taxon>
        <taxon>Pseudomonadati</taxon>
        <taxon>Planctomycetota</taxon>
        <taxon>Planctomycetia</taxon>
        <taxon>Pirellulales</taxon>
        <taxon>Pirellulaceae</taxon>
        <taxon>Novipirellula</taxon>
    </lineage>
</organism>
<dbReference type="EMBL" id="ANOG01000963">
    <property type="protein sequence ID" value="EMI16394.1"/>
    <property type="molecule type" value="Genomic_DNA"/>
</dbReference>
<accession>M5RR13</accession>
<comment type="caution">
    <text evidence="1">The sequence shown here is derived from an EMBL/GenBank/DDBJ whole genome shotgun (WGS) entry which is preliminary data.</text>
</comment>
<reference evidence="1 2" key="1">
    <citation type="journal article" date="2013" name="Mar. Genomics">
        <title>Expression of sulfatases in Rhodopirellula baltica and the diversity of sulfatases in the genus Rhodopirellula.</title>
        <authorList>
            <person name="Wegner C.E."/>
            <person name="Richter-Heitmann T."/>
            <person name="Klindworth A."/>
            <person name="Klockow C."/>
            <person name="Richter M."/>
            <person name="Achstetter T."/>
            <person name="Glockner F.O."/>
            <person name="Harder J."/>
        </authorList>
    </citation>
    <scope>NUCLEOTIDE SEQUENCE [LARGE SCALE GENOMIC DNA]</scope>
    <source>
        <strain evidence="1 2">SM1</strain>
    </source>
</reference>
<name>M5RR13_9BACT</name>
<protein>
    <submittedName>
        <fullName evidence="1">Uncharacterized protein</fullName>
    </submittedName>
</protein>
<evidence type="ECO:0000313" key="1">
    <source>
        <dbReference type="EMBL" id="EMI16394.1"/>
    </source>
</evidence>
<proteinExistence type="predicted"/>